<dbReference type="EMBL" id="LXQA010372508">
    <property type="protein sequence ID" value="MCI47444.1"/>
    <property type="molecule type" value="Genomic_DNA"/>
</dbReference>
<proteinExistence type="predicted"/>
<accession>A0A392SGY9</accession>
<name>A0A392SGY9_9FABA</name>
<protein>
    <submittedName>
        <fullName evidence="1">Uncharacterized protein</fullName>
    </submittedName>
</protein>
<evidence type="ECO:0000313" key="2">
    <source>
        <dbReference type="Proteomes" id="UP000265520"/>
    </source>
</evidence>
<sequence>RESSPLPALRLEFLLVHPSFLGDGDPAFLHVFIIISRGGEGEIIASTVTVATFTRAASACLRVNISD</sequence>
<dbReference type="AlphaFoldDB" id="A0A392SGY9"/>
<feature type="non-terminal residue" evidence="1">
    <location>
        <position position="1"/>
    </location>
</feature>
<comment type="caution">
    <text evidence="1">The sequence shown here is derived from an EMBL/GenBank/DDBJ whole genome shotgun (WGS) entry which is preliminary data.</text>
</comment>
<organism evidence="1 2">
    <name type="scientific">Trifolium medium</name>
    <dbReference type="NCBI Taxonomy" id="97028"/>
    <lineage>
        <taxon>Eukaryota</taxon>
        <taxon>Viridiplantae</taxon>
        <taxon>Streptophyta</taxon>
        <taxon>Embryophyta</taxon>
        <taxon>Tracheophyta</taxon>
        <taxon>Spermatophyta</taxon>
        <taxon>Magnoliopsida</taxon>
        <taxon>eudicotyledons</taxon>
        <taxon>Gunneridae</taxon>
        <taxon>Pentapetalae</taxon>
        <taxon>rosids</taxon>
        <taxon>fabids</taxon>
        <taxon>Fabales</taxon>
        <taxon>Fabaceae</taxon>
        <taxon>Papilionoideae</taxon>
        <taxon>50 kb inversion clade</taxon>
        <taxon>NPAAA clade</taxon>
        <taxon>Hologalegina</taxon>
        <taxon>IRL clade</taxon>
        <taxon>Trifolieae</taxon>
        <taxon>Trifolium</taxon>
    </lineage>
</organism>
<keyword evidence="2" id="KW-1185">Reference proteome</keyword>
<reference evidence="1 2" key="1">
    <citation type="journal article" date="2018" name="Front. Plant Sci.">
        <title>Red Clover (Trifolium pratense) and Zigzag Clover (T. medium) - A Picture of Genomic Similarities and Differences.</title>
        <authorList>
            <person name="Dluhosova J."/>
            <person name="Istvanek J."/>
            <person name="Nedelnik J."/>
            <person name="Repkova J."/>
        </authorList>
    </citation>
    <scope>NUCLEOTIDE SEQUENCE [LARGE SCALE GENOMIC DNA]</scope>
    <source>
        <strain evidence="2">cv. 10/8</strain>
        <tissue evidence="1">Leaf</tissue>
    </source>
</reference>
<evidence type="ECO:0000313" key="1">
    <source>
        <dbReference type="EMBL" id="MCI47444.1"/>
    </source>
</evidence>
<dbReference type="Proteomes" id="UP000265520">
    <property type="component" value="Unassembled WGS sequence"/>
</dbReference>